<evidence type="ECO:0000313" key="2">
    <source>
        <dbReference type="EMBL" id="MDG0808954.1"/>
    </source>
</evidence>
<gene>
    <name evidence="2" type="ORF">OMP40_05800</name>
</gene>
<name>A0A9X4KPY3_9BACL</name>
<keyword evidence="1" id="KW-0472">Membrane</keyword>
<protein>
    <submittedName>
        <fullName evidence="2">Uncharacterized protein</fullName>
    </submittedName>
</protein>
<keyword evidence="3" id="KW-1185">Reference proteome</keyword>
<keyword evidence="1" id="KW-1133">Transmembrane helix</keyword>
<evidence type="ECO:0000256" key="1">
    <source>
        <dbReference type="SAM" id="Phobius"/>
    </source>
</evidence>
<dbReference type="RefSeq" id="WP_277529940.1">
    <property type="nucleotide sequence ID" value="NZ_JAPDIA010000003.1"/>
</dbReference>
<comment type="caution">
    <text evidence="2">The sequence shown here is derived from an EMBL/GenBank/DDBJ whole genome shotgun (WGS) entry which is preliminary data.</text>
</comment>
<sequence length="75" mass="8549">MSKDRMHETHGEAAREEAEENLVFNDVTDHMNRIVGVPSRRADLGAMPAALRWFFYFVMTIIALFAVLLIVSIVK</sequence>
<evidence type="ECO:0000313" key="3">
    <source>
        <dbReference type="Proteomes" id="UP001153404"/>
    </source>
</evidence>
<dbReference type="Proteomes" id="UP001153404">
    <property type="component" value="Unassembled WGS sequence"/>
</dbReference>
<accession>A0A9X4KPY3</accession>
<feature type="transmembrane region" description="Helical" evidence="1">
    <location>
        <begin position="53"/>
        <end position="74"/>
    </location>
</feature>
<dbReference type="EMBL" id="JAPDIA010000003">
    <property type="protein sequence ID" value="MDG0808954.1"/>
    <property type="molecule type" value="Genomic_DNA"/>
</dbReference>
<dbReference type="AlphaFoldDB" id="A0A9X4KPY3"/>
<organism evidence="2 3">
    <name type="scientific">Cohnella rhizosphaerae</name>
    <dbReference type="NCBI Taxonomy" id="1457232"/>
    <lineage>
        <taxon>Bacteria</taxon>
        <taxon>Bacillati</taxon>
        <taxon>Bacillota</taxon>
        <taxon>Bacilli</taxon>
        <taxon>Bacillales</taxon>
        <taxon>Paenibacillaceae</taxon>
        <taxon>Cohnella</taxon>
    </lineage>
</organism>
<proteinExistence type="predicted"/>
<keyword evidence="1" id="KW-0812">Transmembrane</keyword>
<reference evidence="2" key="1">
    <citation type="submission" date="2022-10" db="EMBL/GenBank/DDBJ databases">
        <title>Comparative genomic analysis of Cohnella hashimotonis sp. nov., isolated from the International Space Station.</title>
        <authorList>
            <person name="Simpson A."/>
            <person name="Venkateswaran K."/>
        </authorList>
    </citation>
    <scope>NUCLEOTIDE SEQUENCE</scope>
    <source>
        <strain evidence="2">DSM 28161</strain>
    </source>
</reference>